<accession>A0A1G9DPE2</accession>
<protein>
    <submittedName>
        <fullName evidence="2">Condensation domain-containing protein</fullName>
    </submittedName>
</protein>
<gene>
    <name evidence="2" type="ORF">SAMN05428953_11885</name>
</gene>
<dbReference type="Gene3D" id="3.30.559.10">
    <property type="entry name" value="Chloramphenicol acetyltransferase-like domain"/>
    <property type="match status" value="1"/>
</dbReference>
<dbReference type="EMBL" id="FNEE01000018">
    <property type="protein sequence ID" value="SDK65733.1"/>
    <property type="molecule type" value="Genomic_DNA"/>
</dbReference>
<dbReference type="SUPFAM" id="SSF52777">
    <property type="entry name" value="CoA-dependent acyltransferases"/>
    <property type="match status" value="1"/>
</dbReference>
<dbReference type="GO" id="GO:0003824">
    <property type="term" value="F:catalytic activity"/>
    <property type="evidence" value="ECO:0007669"/>
    <property type="project" value="InterPro"/>
</dbReference>
<dbReference type="Proteomes" id="UP000198894">
    <property type="component" value="Unassembled WGS sequence"/>
</dbReference>
<dbReference type="RefSeq" id="WP_091597964.1">
    <property type="nucleotide sequence ID" value="NZ_FNEE01000018.1"/>
</dbReference>
<dbReference type="InterPro" id="IPR001242">
    <property type="entry name" value="Condensation_dom"/>
</dbReference>
<keyword evidence="3" id="KW-1185">Reference proteome</keyword>
<name>A0A1G9DPE2_9HYPH</name>
<reference evidence="3" key="1">
    <citation type="submission" date="2016-10" db="EMBL/GenBank/DDBJ databases">
        <authorList>
            <person name="Varghese N."/>
            <person name="Submissions S."/>
        </authorList>
    </citation>
    <scope>NUCLEOTIDE SEQUENCE [LARGE SCALE GENOMIC DNA]</scope>
    <source>
        <strain evidence="3">CGMCC 1.11022</strain>
    </source>
</reference>
<feature type="domain" description="Condensation" evidence="1">
    <location>
        <begin position="28"/>
        <end position="177"/>
    </location>
</feature>
<proteinExistence type="predicted"/>
<evidence type="ECO:0000313" key="2">
    <source>
        <dbReference type="EMBL" id="SDK65733.1"/>
    </source>
</evidence>
<evidence type="ECO:0000259" key="1">
    <source>
        <dbReference type="Pfam" id="PF00668"/>
    </source>
</evidence>
<dbReference type="AlphaFoldDB" id="A0A1G9DPE2"/>
<sequence length="246" mass="27338">MKLARTIHAMDLALWSPVPTIEDLRCWVPLSSRQQRVWLPSRLMGGSEGCYNRMRLRFRSYLDEAALQSALGGLVARPEVMPTAFGVEDGHQFQLFGLVDAGRPLKRDDRTPAADVETTATALMRHEARAAFEMEAGPLIPGRLVCLAWDDHVVLIMHHMIWDARSQRLAARELYATAREGRAERLNAIAGAVYGPRGLSAPWELCSSCACLAAGPLPEFRNCVGAACQQYRDFRDGPRLAVPRRA</sequence>
<dbReference type="Pfam" id="PF00668">
    <property type="entry name" value="Condensation"/>
    <property type="match status" value="1"/>
</dbReference>
<evidence type="ECO:0000313" key="3">
    <source>
        <dbReference type="Proteomes" id="UP000198894"/>
    </source>
</evidence>
<organism evidence="2 3">
    <name type="scientific">Mesorhizobium muleiense</name>
    <dbReference type="NCBI Taxonomy" id="1004279"/>
    <lineage>
        <taxon>Bacteria</taxon>
        <taxon>Pseudomonadati</taxon>
        <taxon>Pseudomonadota</taxon>
        <taxon>Alphaproteobacteria</taxon>
        <taxon>Hyphomicrobiales</taxon>
        <taxon>Phyllobacteriaceae</taxon>
        <taxon>Mesorhizobium</taxon>
    </lineage>
</organism>
<dbReference type="InterPro" id="IPR023213">
    <property type="entry name" value="CAT-like_dom_sf"/>
</dbReference>